<dbReference type="FunFam" id="4.10.280.10:FF:000027">
    <property type="entry name" value="Nescient helix-loop-helix 1"/>
    <property type="match status" value="1"/>
</dbReference>
<evidence type="ECO:0000256" key="2">
    <source>
        <dbReference type="ARBA" id="ARBA00022782"/>
    </source>
</evidence>
<keyword evidence="6" id="KW-0539">Nucleus</keyword>
<protein>
    <submittedName>
        <fullName evidence="9">Helix-loop-helix protein 1</fullName>
    </submittedName>
</protein>
<organism evidence="9 10">
    <name type="scientific">Elysia marginata</name>
    <dbReference type="NCBI Taxonomy" id="1093978"/>
    <lineage>
        <taxon>Eukaryota</taxon>
        <taxon>Metazoa</taxon>
        <taxon>Spiralia</taxon>
        <taxon>Lophotrochozoa</taxon>
        <taxon>Mollusca</taxon>
        <taxon>Gastropoda</taxon>
        <taxon>Heterobranchia</taxon>
        <taxon>Euthyneura</taxon>
        <taxon>Panpulmonata</taxon>
        <taxon>Sacoglossa</taxon>
        <taxon>Placobranchoidea</taxon>
        <taxon>Plakobranchidae</taxon>
        <taxon>Elysia</taxon>
    </lineage>
</organism>
<feature type="compositionally biased region" description="Gly residues" evidence="7">
    <location>
        <begin position="261"/>
        <end position="273"/>
    </location>
</feature>
<dbReference type="GO" id="GO:0045944">
    <property type="term" value="P:positive regulation of transcription by RNA polymerase II"/>
    <property type="evidence" value="ECO:0007669"/>
    <property type="project" value="UniProtKB-ARBA"/>
</dbReference>
<dbReference type="InterPro" id="IPR040238">
    <property type="entry name" value="TAL-like"/>
</dbReference>
<dbReference type="GO" id="GO:0046983">
    <property type="term" value="F:protein dimerization activity"/>
    <property type="evidence" value="ECO:0007669"/>
    <property type="project" value="InterPro"/>
</dbReference>
<dbReference type="PANTHER" id="PTHR13864">
    <property type="entry name" value="T-CELL ACUTE LYMPHOCYTIC LEUKEMIA/STEM CELL LEUKEMIA-RELATED"/>
    <property type="match status" value="1"/>
</dbReference>
<name>A0AAV4EZQ1_9GAST</name>
<evidence type="ECO:0000259" key="8">
    <source>
        <dbReference type="PROSITE" id="PS50888"/>
    </source>
</evidence>
<evidence type="ECO:0000313" key="9">
    <source>
        <dbReference type="EMBL" id="GFR66165.1"/>
    </source>
</evidence>
<dbReference type="Gene3D" id="4.10.280.10">
    <property type="entry name" value="Helix-loop-helix DNA-binding domain"/>
    <property type="match status" value="1"/>
</dbReference>
<dbReference type="CDD" id="cd19701">
    <property type="entry name" value="bHLH_TS_HEN1"/>
    <property type="match status" value="1"/>
</dbReference>
<dbReference type="PROSITE" id="PS50888">
    <property type="entry name" value="BHLH"/>
    <property type="match status" value="1"/>
</dbReference>
<evidence type="ECO:0000256" key="3">
    <source>
        <dbReference type="ARBA" id="ARBA00023015"/>
    </source>
</evidence>
<dbReference type="AlphaFoldDB" id="A0AAV4EZQ1"/>
<reference evidence="9 10" key="1">
    <citation type="journal article" date="2021" name="Elife">
        <title>Chloroplast acquisition without the gene transfer in kleptoplastic sea slugs, Plakobranchus ocellatus.</title>
        <authorList>
            <person name="Maeda T."/>
            <person name="Takahashi S."/>
            <person name="Yoshida T."/>
            <person name="Shimamura S."/>
            <person name="Takaki Y."/>
            <person name="Nagai Y."/>
            <person name="Toyoda A."/>
            <person name="Suzuki Y."/>
            <person name="Arimoto A."/>
            <person name="Ishii H."/>
            <person name="Satoh N."/>
            <person name="Nishiyama T."/>
            <person name="Hasebe M."/>
            <person name="Maruyama T."/>
            <person name="Minagawa J."/>
            <person name="Obokata J."/>
            <person name="Shigenobu S."/>
        </authorList>
    </citation>
    <scope>NUCLEOTIDE SEQUENCE [LARGE SCALE GENOMIC DNA]</scope>
</reference>
<dbReference type="GO" id="GO:0000978">
    <property type="term" value="F:RNA polymerase II cis-regulatory region sequence-specific DNA binding"/>
    <property type="evidence" value="ECO:0007669"/>
    <property type="project" value="TreeGrafter"/>
</dbReference>
<evidence type="ECO:0000256" key="4">
    <source>
        <dbReference type="ARBA" id="ARBA00023125"/>
    </source>
</evidence>
<dbReference type="SMART" id="SM00353">
    <property type="entry name" value="HLH"/>
    <property type="match status" value="1"/>
</dbReference>
<dbReference type="InterPro" id="IPR011598">
    <property type="entry name" value="bHLH_dom"/>
</dbReference>
<keyword evidence="5" id="KW-0804">Transcription</keyword>
<feature type="compositionally biased region" description="Basic residues" evidence="7">
    <location>
        <begin position="294"/>
        <end position="308"/>
    </location>
</feature>
<dbReference type="GO" id="GO:0030154">
    <property type="term" value="P:cell differentiation"/>
    <property type="evidence" value="ECO:0007669"/>
    <property type="project" value="UniProtKB-KW"/>
</dbReference>
<accession>A0AAV4EZQ1</accession>
<evidence type="ECO:0000256" key="1">
    <source>
        <dbReference type="ARBA" id="ARBA00022473"/>
    </source>
</evidence>
<gene>
    <name evidence="9" type="ORF">ElyMa_003676700</name>
</gene>
<feature type="compositionally biased region" description="Polar residues" evidence="7">
    <location>
        <begin position="239"/>
        <end position="256"/>
    </location>
</feature>
<feature type="region of interest" description="Disordered" evidence="7">
    <location>
        <begin position="205"/>
        <end position="308"/>
    </location>
</feature>
<dbReference type="PANTHER" id="PTHR13864:SF10">
    <property type="entry name" value="HELIX-LOOP-HELIX PROTEIN 2"/>
    <property type="match status" value="1"/>
</dbReference>
<dbReference type="EMBL" id="BMAT01007522">
    <property type="protein sequence ID" value="GFR66165.1"/>
    <property type="molecule type" value="Genomic_DNA"/>
</dbReference>
<keyword evidence="10" id="KW-1185">Reference proteome</keyword>
<dbReference type="Pfam" id="PF00010">
    <property type="entry name" value="HLH"/>
    <property type="match status" value="1"/>
</dbReference>
<sequence>MRFSEYCIEQQEPPSCLEMKQMMATNEHHELCPLATTAGMTLTLAQLPTSGSASASMAYTDNHHLLLSPPSPFEFCSGDALEENDLNLQNLQFYSQHHKQNDLDFDFSHDREPATNSLTSSLPENFLRYPSVSPSHPLEHGFLAHNQPSLETGTSSCSGSPLSSFDDCFTSVSTINLNTHNKFTIANRVSSSSCILSPQSMLPHQVQLLPPSTPPPTSAPTGTTVPKGPPRLTSKNHHNYSLGSLGSQHHTTNNKPTKGRSGSGVGVSKGVGGSNHNSNTTAKESLVHLSREERRRRRRATQKYRTAHATRERIRVEAFNVAFSDLRKLLPTLPPDKKLSKIEILRLAICYISYLNDVLDLS</sequence>
<evidence type="ECO:0000256" key="5">
    <source>
        <dbReference type="ARBA" id="ARBA00023163"/>
    </source>
</evidence>
<dbReference type="Proteomes" id="UP000762676">
    <property type="component" value="Unassembled WGS sequence"/>
</dbReference>
<keyword evidence="2" id="KW-0221">Differentiation</keyword>
<dbReference type="GO" id="GO:0000981">
    <property type="term" value="F:DNA-binding transcription factor activity, RNA polymerase II-specific"/>
    <property type="evidence" value="ECO:0007669"/>
    <property type="project" value="InterPro"/>
</dbReference>
<evidence type="ECO:0000256" key="7">
    <source>
        <dbReference type="SAM" id="MobiDB-lite"/>
    </source>
</evidence>
<evidence type="ECO:0000313" key="10">
    <source>
        <dbReference type="Proteomes" id="UP000762676"/>
    </source>
</evidence>
<keyword evidence="1" id="KW-0217">Developmental protein</keyword>
<dbReference type="SUPFAM" id="SSF47459">
    <property type="entry name" value="HLH, helix-loop-helix DNA-binding domain"/>
    <property type="match status" value="1"/>
</dbReference>
<proteinExistence type="predicted"/>
<evidence type="ECO:0000256" key="6">
    <source>
        <dbReference type="ARBA" id="ARBA00023242"/>
    </source>
</evidence>
<keyword evidence="4" id="KW-0238">DNA-binding</keyword>
<feature type="domain" description="BHLH" evidence="8">
    <location>
        <begin position="303"/>
        <end position="355"/>
    </location>
</feature>
<comment type="caution">
    <text evidence="9">The sequence shown here is derived from an EMBL/GenBank/DDBJ whole genome shotgun (WGS) entry which is preliminary data.</text>
</comment>
<keyword evidence="3" id="KW-0805">Transcription regulation</keyword>
<dbReference type="GO" id="GO:0007399">
    <property type="term" value="P:nervous system development"/>
    <property type="evidence" value="ECO:0007669"/>
    <property type="project" value="UniProtKB-ARBA"/>
</dbReference>
<dbReference type="InterPro" id="IPR036638">
    <property type="entry name" value="HLH_DNA-bd_sf"/>
</dbReference>